<dbReference type="GO" id="GO:0005504">
    <property type="term" value="F:fatty acid binding"/>
    <property type="evidence" value="ECO:0007669"/>
    <property type="project" value="TreeGrafter"/>
</dbReference>
<evidence type="ECO:0000313" key="4">
    <source>
        <dbReference type="Proteomes" id="UP001291623"/>
    </source>
</evidence>
<sequence>MPTTIEDVAAKVEAVEVEPKSGLTLKSGMEKEKEKEKASEGEAKTAETIQEKPNCTNGAKTEEEKNEKTDPEKEPNGATFKEEEVPVEVEPKTGVSFAVRLEDGKQLKAVGLRKKSMLGMGIKIYGFGTTPGIATQTGLHKLTTPDYLTAGIYADNEKLKDLMRSKIGKAPSKPTKEIFQMVIDSDLGMMARLVIVFSNLTMNMVRKNFDEGLGAAIKKLTGGKNEELTKKYYNQFKLLIISIQP</sequence>
<dbReference type="AlphaFoldDB" id="A0AAE1V9L8"/>
<accession>A0AAE1V9L8</accession>
<evidence type="ECO:0000256" key="1">
    <source>
        <dbReference type="ARBA" id="ARBA00007166"/>
    </source>
</evidence>
<dbReference type="Gene3D" id="1.10.890.20">
    <property type="match status" value="1"/>
</dbReference>
<dbReference type="InterPro" id="IPR016088">
    <property type="entry name" value="Chalcone_isomerase_3-sand"/>
</dbReference>
<dbReference type="InterPro" id="IPR016089">
    <property type="entry name" value="Chalcone_isomerase_bundle_sf"/>
</dbReference>
<feature type="compositionally biased region" description="Basic and acidic residues" evidence="2">
    <location>
        <begin position="28"/>
        <end position="45"/>
    </location>
</feature>
<dbReference type="PANTHER" id="PTHR47589">
    <property type="entry name" value="FATTY-ACID-BINDING PROTEIN 1"/>
    <property type="match status" value="1"/>
</dbReference>
<protein>
    <recommendedName>
        <fullName evidence="5">Chalcone isomerase</fullName>
    </recommendedName>
</protein>
<keyword evidence="4" id="KW-1185">Reference proteome</keyword>
<evidence type="ECO:0000313" key="3">
    <source>
        <dbReference type="EMBL" id="KAK4360787.1"/>
    </source>
</evidence>
<dbReference type="Proteomes" id="UP001291623">
    <property type="component" value="Unassembled WGS sequence"/>
</dbReference>
<comment type="caution">
    <text evidence="3">The sequence shown here is derived from an EMBL/GenBank/DDBJ whole genome shotgun (WGS) entry which is preliminary data.</text>
</comment>
<reference evidence="3" key="1">
    <citation type="submission" date="2023-12" db="EMBL/GenBank/DDBJ databases">
        <title>Genome assembly of Anisodus tanguticus.</title>
        <authorList>
            <person name="Wang Y.-J."/>
        </authorList>
    </citation>
    <scope>NUCLEOTIDE SEQUENCE</scope>
    <source>
        <strain evidence="3">KB-2021</strain>
        <tissue evidence="3">Leaf</tissue>
    </source>
</reference>
<dbReference type="EMBL" id="JAVYJV010000010">
    <property type="protein sequence ID" value="KAK4360787.1"/>
    <property type="molecule type" value="Genomic_DNA"/>
</dbReference>
<dbReference type="Gene3D" id="3.50.70.10">
    <property type="match status" value="2"/>
</dbReference>
<gene>
    <name evidence="3" type="ORF">RND71_019739</name>
</gene>
<dbReference type="GO" id="GO:0006631">
    <property type="term" value="P:fatty acid metabolic process"/>
    <property type="evidence" value="ECO:0007669"/>
    <property type="project" value="TreeGrafter"/>
</dbReference>
<organism evidence="3 4">
    <name type="scientific">Anisodus tanguticus</name>
    <dbReference type="NCBI Taxonomy" id="243964"/>
    <lineage>
        <taxon>Eukaryota</taxon>
        <taxon>Viridiplantae</taxon>
        <taxon>Streptophyta</taxon>
        <taxon>Embryophyta</taxon>
        <taxon>Tracheophyta</taxon>
        <taxon>Spermatophyta</taxon>
        <taxon>Magnoliopsida</taxon>
        <taxon>eudicotyledons</taxon>
        <taxon>Gunneridae</taxon>
        <taxon>Pentapetalae</taxon>
        <taxon>asterids</taxon>
        <taxon>lamiids</taxon>
        <taxon>Solanales</taxon>
        <taxon>Solanaceae</taxon>
        <taxon>Solanoideae</taxon>
        <taxon>Hyoscyameae</taxon>
        <taxon>Anisodus</taxon>
    </lineage>
</organism>
<dbReference type="PANTHER" id="PTHR47589:SF4">
    <property type="entry name" value="FATTY-ACID-BINDING PROTEIN 1-LIKE"/>
    <property type="match status" value="1"/>
</dbReference>
<feature type="compositionally biased region" description="Basic and acidic residues" evidence="2">
    <location>
        <begin position="60"/>
        <end position="84"/>
    </location>
</feature>
<proteinExistence type="inferred from homology"/>
<evidence type="ECO:0000256" key="2">
    <source>
        <dbReference type="SAM" id="MobiDB-lite"/>
    </source>
</evidence>
<dbReference type="InterPro" id="IPR044228">
    <property type="entry name" value="FAP1"/>
</dbReference>
<evidence type="ECO:0008006" key="5">
    <source>
        <dbReference type="Google" id="ProtNLM"/>
    </source>
</evidence>
<dbReference type="GO" id="GO:0009570">
    <property type="term" value="C:chloroplast stroma"/>
    <property type="evidence" value="ECO:0007669"/>
    <property type="project" value="TreeGrafter"/>
</dbReference>
<name>A0AAE1V9L8_9SOLA</name>
<comment type="similarity">
    <text evidence="1">Belongs to the chalcone isomerase family.</text>
</comment>
<feature type="region of interest" description="Disordered" evidence="2">
    <location>
        <begin position="17"/>
        <end position="86"/>
    </location>
</feature>